<keyword evidence="4" id="KW-1185">Reference proteome</keyword>
<dbReference type="SMART" id="SM00450">
    <property type="entry name" value="RHOD"/>
    <property type="match status" value="1"/>
</dbReference>
<dbReference type="EMBL" id="MTKO01000066">
    <property type="protein sequence ID" value="RWX46339.1"/>
    <property type="molecule type" value="Genomic_DNA"/>
</dbReference>
<dbReference type="InterPro" id="IPR036873">
    <property type="entry name" value="Rhodanese-like_dom_sf"/>
</dbReference>
<dbReference type="SUPFAM" id="SSF52821">
    <property type="entry name" value="Rhodanese/Cell cycle control phosphatase"/>
    <property type="match status" value="1"/>
</dbReference>
<evidence type="ECO:0000313" key="4">
    <source>
        <dbReference type="Proteomes" id="UP000287853"/>
    </source>
</evidence>
<gene>
    <name evidence="3" type="ORF">H206_01417</name>
</gene>
<dbReference type="PANTHER" id="PTHR43031">
    <property type="entry name" value="FAD-DEPENDENT OXIDOREDUCTASE"/>
    <property type="match status" value="1"/>
</dbReference>
<evidence type="ECO:0000259" key="2">
    <source>
        <dbReference type="PROSITE" id="PS50206"/>
    </source>
</evidence>
<reference evidence="3 4" key="1">
    <citation type="submission" date="2017-01" db="EMBL/GenBank/DDBJ databases">
        <title>The cable genome- insights into the physiology and evolution of filamentous bacteria capable of sulfide oxidation via long distance electron transfer.</title>
        <authorList>
            <person name="Schreiber L."/>
            <person name="Bjerg J.T."/>
            <person name="Boggild A."/>
            <person name="Van De Vossenberg J."/>
            <person name="Meysman F."/>
            <person name="Nielsen L.P."/>
            <person name="Schramm A."/>
            <person name="Kjeldsen K.U."/>
        </authorList>
    </citation>
    <scope>NUCLEOTIDE SEQUENCE [LARGE SCALE GENOMIC DNA]</scope>
    <source>
        <strain evidence="3">MCF</strain>
    </source>
</reference>
<dbReference type="Gene3D" id="3.40.250.10">
    <property type="entry name" value="Rhodanese-like domain"/>
    <property type="match status" value="1"/>
</dbReference>
<dbReference type="InterPro" id="IPR050229">
    <property type="entry name" value="GlpE_sulfurtransferase"/>
</dbReference>
<dbReference type="Pfam" id="PF00581">
    <property type="entry name" value="Rhodanese"/>
    <property type="match status" value="1"/>
</dbReference>
<sequence length="163" mass="17449">MKKVKFMVAAIAAIGLCMSVASTAWSYDAEMAQSYAKLFAPAEGVKVGKELHFINPEGFIKNLQAGKEYVALDVRTSGEVAMLGITMPGSMAIPLNELFKEENIQRIPTDKMVVIICKSGARATVAGTALRHIGFDNVYILKGGFQELSAAYGPTEGASLSKK</sequence>
<feature type="domain" description="Rhodanese" evidence="2">
    <location>
        <begin position="65"/>
        <end position="157"/>
    </location>
</feature>
<keyword evidence="1" id="KW-0732">Signal</keyword>
<keyword evidence="3" id="KW-0808">Transferase</keyword>
<dbReference type="InterPro" id="IPR001763">
    <property type="entry name" value="Rhodanese-like_dom"/>
</dbReference>
<accession>A0A3S3QZG3</accession>
<organism evidence="3 4">
    <name type="scientific">Candidatus Electrothrix aarhusensis</name>
    <dbReference type="NCBI Taxonomy" id="1859131"/>
    <lineage>
        <taxon>Bacteria</taxon>
        <taxon>Pseudomonadati</taxon>
        <taxon>Thermodesulfobacteriota</taxon>
        <taxon>Desulfobulbia</taxon>
        <taxon>Desulfobulbales</taxon>
        <taxon>Desulfobulbaceae</taxon>
        <taxon>Candidatus Electrothrix</taxon>
    </lineage>
</organism>
<dbReference type="AlphaFoldDB" id="A0A3S3QZG3"/>
<feature type="chain" id="PRO_5018644879" evidence="1">
    <location>
        <begin position="25"/>
        <end position="163"/>
    </location>
</feature>
<dbReference type="PANTHER" id="PTHR43031:SF10">
    <property type="entry name" value="RHODANESE DOMAIN-CONTAINING PROTEIN"/>
    <property type="match status" value="1"/>
</dbReference>
<name>A0A3S3QZG3_9BACT</name>
<dbReference type="CDD" id="cd00158">
    <property type="entry name" value="RHOD"/>
    <property type="match status" value="1"/>
</dbReference>
<feature type="signal peptide" evidence="1">
    <location>
        <begin position="1"/>
        <end position="24"/>
    </location>
</feature>
<protein>
    <submittedName>
        <fullName evidence="3">Thiosulfate sulfurtransferase</fullName>
    </submittedName>
</protein>
<comment type="caution">
    <text evidence="3">The sequence shown here is derived from an EMBL/GenBank/DDBJ whole genome shotgun (WGS) entry which is preliminary data.</text>
</comment>
<evidence type="ECO:0000256" key="1">
    <source>
        <dbReference type="SAM" id="SignalP"/>
    </source>
</evidence>
<proteinExistence type="predicted"/>
<dbReference type="Proteomes" id="UP000287853">
    <property type="component" value="Unassembled WGS sequence"/>
</dbReference>
<dbReference type="PROSITE" id="PS50206">
    <property type="entry name" value="RHODANESE_3"/>
    <property type="match status" value="1"/>
</dbReference>
<evidence type="ECO:0000313" key="3">
    <source>
        <dbReference type="EMBL" id="RWX46339.1"/>
    </source>
</evidence>
<dbReference type="GO" id="GO:0016740">
    <property type="term" value="F:transferase activity"/>
    <property type="evidence" value="ECO:0007669"/>
    <property type="project" value="UniProtKB-KW"/>
</dbReference>